<dbReference type="GO" id="GO:0015179">
    <property type="term" value="F:L-amino acid transmembrane transporter activity"/>
    <property type="evidence" value="ECO:0007669"/>
    <property type="project" value="TreeGrafter"/>
</dbReference>
<comment type="caution">
    <text evidence="8">The sequence shown here is derived from an EMBL/GenBank/DDBJ whole genome shotgun (WGS) entry which is preliminary data.</text>
</comment>
<comment type="similarity">
    <text evidence="2">Belongs to the amino acid/polyamine transporter 2 family.</text>
</comment>
<dbReference type="AlphaFoldDB" id="A0A1Y2FA00"/>
<dbReference type="OrthoDB" id="40134at2759"/>
<feature type="transmembrane region" description="Helical" evidence="6">
    <location>
        <begin position="294"/>
        <end position="316"/>
    </location>
</feature>
<feature type="transmembrane region" description="Helical" evidence="6">
    <location>
        <begin position="393"/>
        <end position="419"/>
    </location>
</feature>
<feature type="domain" description="Amino acid transporter transmembrane" evidence="7">
    <location>
        <begin position="135"/>
        <end position="487"/>
    </location>
</feature>
<evidence type="ECO:0000256" key="5">
    <source>
        <dbReference type="ARBA" id="ARBA00023136"/>
    </source>
</evidence>
<proteinExistence type="inferred from homology"/>
<feature type="transmembrane region" description="Helical" evidence="6">
    <location>
        <begin position="465"/>
        <end position="487"/>
    </location>
</feature>
<keyword evidence="5 6" id="KW-0472">Membrane</keyword>
<feature type="transmembrane region" description="Helical" evidence="6">
    <location>
        <begin position="533"/>
        <end position="556"/>
    </location>
</feature>
<evidence type="ECO:0000313" key="8">
    <source>
        <dbReference type="EMBL" id="ORY80703.1"/>
    </source>
</evidence>
<feature type="transmembrane region" description="Helical" evidence="6">
    <location>
        <begin position="260"/>
        <end position="282"/>
    </location>
</feature>
<sequence length="579" mass="61818">MNVAGTLGVGDASQLGKMDEKTLHDSMVHTAPAVTGGDGKPTSLAEYLYWAEKQRAVEDADTSQVHSKGLGQLFAKINKKQLDSTETSVDEKTEHGGIDDQLVGLTERETELVNARRALRLAGWGACFYLITCDILGPFSAPYAISQVGWVPGVTLYTLFGAAAGLTGCMIGRLFCRLDSVRFPIRTYGDLALCIFGPAARHFCSVLQFIQLILNCGLICLSNGQGLSQIAKGNLCFSVCIVIWAVVGCILGQIRGLSNFSILANSSVWLNILIIILSMAFVANSPPNFESAIASYGATIASGPIVTSAVVPLPVFSQVTGVFNMVFAYGGAMIFPELAAEMRRPRDFIKGMALAQIVIFVLYLVYGCVIYGLQGQYTLALAYQGVSKYSWQTVSNVIALITGSIAAGLYGNIGLKVFYVNIVEELFKGPPLMSRGGRMLWSVLVLAFWALAFVIGTAIPGVGSLSGLVAAVCIFQFTYTFPPLLMLGLDLSIDAALADEPFTTPGVAPKQVDTWRQVSRWKRAILAGGTKRLIIKFLNFWFFIGALATAGLGMWASGTAVRQTLSAGAATSFGCAASV</sequence>
<keyword evidence="9" id="KW-1185">Reference proteome</keyword>
<feature type="transmembrane region" description="Helical" evidence="6">
    <location>
        <begin position="235"/>
        <end position="254"/>
    </location>
</feature>
<dbReference type="Pfam" id="PF01490">
    <property type="entry name" value="Aa_trans"/>
    <property type="match status" value="1"/>
</dbReference>
<evidence type="ECO:0000256" key="3">
    <source>
        <dbReference type="ARBA" id="ARBA00022692"/>
    </source>
</evidence>
<evidence type="ECO:0000313" key="9">
    <source>
        <dbReference type="Proteomes" id="UP000193467"/>
    </source>
</evidence>
<evidence type="ECO:0000256" key="2">
    <source>
        <dbReference type="ARBA" id="ARBA00008066"/>
    </source>
</evidence>
<dbReference type="InterPro" id="IPR013057">
    <property type="entry name" value="AA_transpt_TM"/>
</dbReference>
<feature type="transmembrane region" description="Helical" evidence="6">
    <location>
        <begin position="440"/>
        <end position="459"/>
    </location>
</feature>
<protein>
    <submittedName>
        <fullName evidence="8">Transmembrane amino acid transporter protein-domain-containing protein</fullName>
    </submittedName>
</protein>
<feature type="transmembrane region" description="Helical" evidence="6">
    <location>
        <begin position="121"/>
        <end position="145"/>
    </location>
</feature>
<feature type="transmembrane region" description="Helical" evidence="6">
    <location>
        <begin position="322"/>
        <end position="340"/>
    </location>
</feature>
<name>A0A1Y2FA00_9BASI</name>
<evidence type="ECO:0000256" key="6">
    <source>
        <dbReference type="SAM" id="Phobius"/>
    </source>
</evidence>
<dbReference type="PANTHER" id="PTHR22950">
    <property type="entry name" value="AMINO ACID TRANSPORTER"/>
    <property type="match status" value="1"/>
</dbReference>
<dbReference type="InParanoid" id="A0A1Y2FA00"/>
<evidence type="ECO:0000256" key="1">
    <source>
        <dbReference type="ARBA" id="ARBA00004141"/>
    </source>
</evidence>
<dbReference type="EMBL" id="MCGR01000024">
    <property type="protein sequence ID" value="ORY80703.1"/>
    <property type="molecule type" value="Genomic_DNA"/>
</dbReference>
<dbReference type="GO" id="GO:0016020">
    <property type="term" value="C:membrane"/>
    <property type="evidence" value="ECO:0007669"/>
    <property type="project" value="UniProtKB-SubCell"/>
</dbReference>
<keyword evidence="4 6" id="KW-1133">Transmembrane helix</keyword>
<reference evidence="8 9" key="1">
    <citation type="submission" date="2016-07" db="EMBL/GenBank/DDBJ databases">
        <title>Pervasive Adenine N6-methylation of Active Genes in Fungi.</title>
        <authorList>
            <consortium name="DOE Joint Genome Institute"/>
            <person name="Mondo S.J."/>
            <person name="Dannebaum R.O."/>
            <person name="Kuo R.C."/>
            <person name="Labutti K."/>
            <person name="Haridas S."/>
            <person name="Kuo A."/>
            <person name="Salamov A."/>
            <person name="Ahrendt S.R."/>
            <person name="Lipzen A."/>
            <person name="Sullivan W."/>
            <person name="Andreopoulos W.B."/>
            <person name="Clum A."/>
            <person name="Lindquist E."/>
            <person name="Daum C."/>
            <person name="Ramamoorthy G.K."/>
            <person name="Gryganskyi A."/>
            <person name="Culley D."/>
            <person name="Magnuson J.K."/>
            <person name="James T.Y."/>
            <person name="O'Malley M.A."/>
            <person name="Stajich J.E."/>
            <person name="Spatafora J.W."/>
            <person name="Visel A."/>
            <person name="Grigoriev I.V."/>
        </authorList>
    </citation>
    <scope>NUCLEOTIDE SEQUENCE [LARGE SCALE GENOMIC DNA]</scope>
    <source>
        <strain evidence="8 9">62-1032</strain>
    </source>
</reference>
<dbReference type="PANTHER" id="PTHR22950:SF461">
    <property type="entry name" value="AMINO ACID TRANSPORTER TRANSMEMBRANE DOMAIN-CONTAINING PROTEIN"/>
    <property type="match status" value="1"/>
</dbReference>
<evidence type="ECO:0000259" key="7">
    <source>
        <dbReference type="Pfam" id="PF01490"/>
    </source>
</evidence>
<comment type="subcellular location">
    <subcellularLocation>
        <location evidence="1">Membrane</location>
        <topology evidence="1">Multi-pass membrane protein</topology>
    </subcellularLocation>
</comment>
<gene>
    <name evidence="8" type="ORF">BCR35DRAFT_352469</name>
</gene>
<accession>A0A1Y2FA00</accession>
<feature type="transmembrane region" description="Helical" evidence="6">
    <location>
        <begin position="352"/>
        <end position="373"/>
    </location>
</feature>
<evidence type="ECO:0000256" key="4">
    <source>
        <dbReference type="ARBA" id="ARBA00022989"/>
    </source>
</evidence>
<dbReference type="STRING" id="106004.A0A1Y2FA00"/>
<dbReference type="Proteomes" id="UP000193467">
    <property type="component" value="Unassembled WGS sequence"/>
</dbReference>
<organism evidence="8 9">
    <name type="scientific">Leucosporidium creatinivorum</name>
    <dbReference type="NCBI Taxonomy" id="106004"/>
    <lineage>
        <taxon>Eukaryota</taxon>
        <taxon>Fungi</taxon>
        <taxon>Dikarya</taxon>
        <taxon>Basidiomycota</taxon>
        <taxon>Pucciniomycotina</taxon>
        <taxon>Microbotryomycetes</taxon>
        <taxon>Leucosporidiales</taxon>
        <taxon>Leucosporidium</taxon>
    </lineage>
</organism>
<keyword evidence="3 6" id="KW-0812">Transmembrane</keyword>
<feature type="transmembrane region" description="Helical" evidence="6">
    <location>
        <begin position="157"/>
        <end position="176"/>
    </location>
</feature>